<dbReference type="Proteomes" id="UP000037425">
    <property type="component" value="Unassembled WGS sequence"/>
</dbReference>
<dbReference type="OrthoDB" id="7189469at2"/>
<evidence type="ECO:0000313" key="2">
    <source>
        <dbReference type="Proteomes" id="UP000037425"/>
    </source>
</evidence>
<dbReference type="RefSeq" id="WP_053247309.1">
    <property type="nucleotide sequence ID" value="NZ_LGAP01000001.1"/>
</dbReference>
<reference evidence="2" key="1">
    <citation type="submission" date="2015-07" db="EMBL/GenBank/DDBJ databases">
        <title>Whole genome sequence of an Ensifer adhaerens strain isolated from a cave pool in the Wind Cave National Park.</title>
        <authorList>
            <person name="Eng W.W.H."/>
            <person name="Gan H.M."/>
            <person name="Barton H.A."/>
            <person name="Savka M.A."/>
        </authorList>
    </citation>
    <scope>NUCLEOTIDE SEQUENCE [LARGE SCALE GENOMIC DNA]</scope>
    <source>
        <strain evidence="2">SD006</strain>
    </source>
</reference>
<dbReference type="PATRIC" id="fig|106592.7.peg.644"/>
<accession>A0A0L8C6B7</accession>
<sequence length="276" mass="29703">MAQLNVAREPSMDEILASIRKIIESNEPGQTDFSSQDHYEDDGSDEIELTIDGEIEAAAFGRREEQAEARKPAMPSPEIEVAVIPSEPHSSIAQPPLSLADVAARVRAASERHTMSYAAKEPVNDVPLRSVQDSPVITSRMAAVSAPQAPAERLSAGAVQELANQSVAVKAAAAALEVAEPAPVVVSAGPVAVIADEPAAERPAPAIVSPEVSRQVAQSFDNLAQAVDLSTRRSFDEIAEEMLRPMLQEWLDDNLPTLVERLVREEIERVARGPRR</sequence>
<protein>
    <recommendedName>
        <fullName evidence="3">DUF2497 domain-containing protein</fullName>
    </recommendedName>
</protein>
<evidence type="ECO:0000313" key="1">
    <source>
        <dbReference type="EMBL" id="KOF22507.1"/>
    </source>
</evidence>
<dbReference type="Pfam" id="PF10691">
    <property type="entry name" value="DUF2497"/>
    <property type="match status" value="1"/>
</dbReference>
<comment type="caution">
    <text evidence="1">The sequence shown here is derived from an EMBL/GenBank/DDBJ whole genome shotgun (WGS) entry which is preliminary data.</text>
</comment>
<name>A0A0L8C6B7_ENSAD</name>
<dbReference type="AlphaFoldDB" id="A0A0L8C6B7"/>
<proteinExistence type="predicted"/>
<dbReference type="EMBL" id="LGAP01000001">
    <property type="protein sequence ID" value="KOF22507.1"/>
    <property type="molecule type" value="Genomic_DNA"/>
</dbReference>
<organism evidence="1 2">
    <name type="scientific">Ensifer adhaerens</name>
    <name type="common">Sinorhizobium morelense</name>
    <dbReference type="NCBI Taxonomy" id="106592"/>
    <lineage>
        <taxon>Bacteria</taxon>
        <taxon>Pseudomonadati</taxon>
        <taxon>Pseudomonadota</taxon>
        <taxon>Alphaproteobacteria</taxon>
        <taxon>Hyphomicrobiales</taxon>
        <taxon>Rhizobiaceae</taxon>
        <taxon>Sinorhizobium/Ensifer group</taxon>
        <taxon>Ensifer</taxon>
    </lineage>
</organism>
<evidence type="ECO:0008006" key="3">
    <source>
        <dbReference type="Google" id="ProtNLM"/>
    </source>
</evidence>
<dbReference type="InterPro" id="IPR019632">
    <property type="entry name" value="DUF2497"/>
</dbReference>
<gene>
    <name evidence="1" type="ORF">AC244_03005</name>
</gene>